<sequence>MAAVRLDDWLGRSETTTEFLSLSHLNKVSATLNEPVLGAGDALPHLWQWCFFQPALPGPELGRDGHPALGGFLPPADNRNRMWAGGRVKFIQPLRANQEAQRTSTITAISEKEGRTGKLLFVTVTHTYSQNGEVCVKEEQDIVYREPSAPKTVSEAGMDQPGWSELHDPDTTKLFRYSAVTFNGHRIHYDFPYATEVEGYGGLVTHGPLIATLNLRAFVRANPEAKVEEFAYRGVRPIICGNAFHVAGRITESGVAQLEAGNASGVAQIATVRFAVEE</sequence>
<name>Q14DY6_9PSED</name>
<evidence type="ECO:0000313" key="2">
    <source>
        <dbReference type="EMBL" id="AAX86477.1"/>
    </source>
</evidence>
<dbReference type="SMR" id="Q14DY6"/>
<feature type="domain" description="FAS1-like dehydratase" evidence="1">
    <location>
        <begin position="74"/>
        <end position="136"/>
    </location>
</feature>
<accession>Q14DY6</accession>
<proteinExistence type="predicted"/>
<dbReference type="PANTHER" id="PTHR28152:SF1">
    <property type="entry name" value="HYDROXYACYL-THIOESTER DEHYDRATASE TYPE 2, MITOCHONDRIAL"/>
    <property type="match status" value="1"/>
</dbReference>
<dbReference type="Gene3D" id="3.10.129.10">
    <property type="entry name" value="Hotdog Thioesterase"/>
    <property type="match status" value="2"/>
</dbReference>
<evidence type="ECO:0000259" key="1">
    <source>
        <dbReference type="Pfam" id="PF13452"/>
    </source>
</evidence>
<keyword evidence="2" id="KW-0614">Plasmid</keyword>
<dbReference type="InterPro" id="IPR029069">
    <property type="entry name" value="HotDog_dom_sf"/>
</dbReference>
<organism evidence="2">
    <name type="scientific">Pseudomonas sp. L1</name>
    <dbReference type="NCBI Taxonomy" id="323104"/>
    <lineage>
        <taxon>Bacteria</taxon>
        <taxon>Pseudomonadati</taxon>
        <taxon>Pseudomonadota</taxon>
        <taxon>Gammaproteobacteria</taxon>
        <taxon>Pseudomonadales</taxon>
        <taxon>Pseudomonadaceae</taxon>
        <taxon>Pseudomonas</taxon>
    </lineage>
</organism>
<dbReference type="Pfam" id="PF13452">
    <property type="entry name" value="FAS1_DH_region"/>
    <property type="match status" value="1"/>
</dbReference>
<dbReference type="EMBL" id="AY904028">
    <property type="protein sequence ID" value="AAX86477.1"/>
    <property type="molecule type" value="Genomic_DNA"/>
</dbReference>
<dbReference type="GO" id="GO:0019171">
    <property type="term" value="F:(3R)-hydroxyacyl-[acyl-carrier-protein] dehydratase activity"/>
    <property type="evidence" value="ECO:0007669"/>
    <property type="project" value="TreeGrafter"/>
</dbReference>
<gene>
    <name evidence="2" type="primary">Ich1</name>
</gene>
<protein>
    <submittedName>
        <fullName evidence="2">Itaconyl-CoA hydratase</fullName>
    </submittedName>
</protein>
<dbReference type="InterPro" id="IPR052741">
    <property type="entry name" value="Mitochondrial_HTD2"/>
</dbReference>
<geneLocation type="plasmid" evidence="2">
    <name>pTul1A-5.2</name>
</geneLocation>
<dbReference type="PANTHER" id="PTHR28152">
    <property type="entry name" value="HYDROXYACYL-THIOESTER DEHYDRATASE TYPE 2, MITOCHONDRIAL"/>
    <property type="match status" value="1"/>
</dbReference>
<dbReference type="SUPFAM" id="SSF54637">
    <property type="entry name" value="Thioesterase/thiol ester dehydrase-isomerase"/>
    <property type="match status" value="2"/>
</dbReference>
<dbReference type="InterPro" id="IPR039569">
    <property type="entry name" value="FAS1-like_DH_region"/>
</dbReference>
<dbReference type="AlphaFoldDB" id="Q14DY6"/>
<reference evidence="2" key="1">
    <citation type="submission" date="2005-01" db="EMBL/GenBank/DDBJ databases">
        <title>Cloning and characterization of genes from 'Pseudomonas tulipalins' involved in bio-degradation of tulipalin A and itaconate.</title>
        <authorList>
            <person name="Damude H.G."/>
            <person name="Mazzotta M.L."/>
            <person name="Farrall L."/>
            <person name="O'Keefe D.P."/>
        </authorList>
    </citation>
    <scope>NUCLEOTIDE SEQUENCE</scope>
    <source>
        <strain evidence="2">L1</strain>
        <plasmid evidence="2">pTul1A-5.2</plasmid>
    </source>
</reference>